<feature type="compositionally biased region" description="Acidic residues" evidence="7">
    <location>
        <begin position="535"/>
        <end position="546"/>
    </location>
</feature>
<dbReference type="SMART" id="SM00868">
    <property type="entry name" value="zf-AD"/>
    <property type="match status" value="2"/>
</dbReference>
<evidence type="ECO:0000256" key="4">
    <source>
        <dbReference type="ARBA" id="ARBA00022833"/>
    </source>
</evidence>
<keyword evidence="3 5" id="KW-0863">Zinc-finger</keyword>
<feature type="domain" description="C2H2-type" evidence="8">
    <location>
        <begin position="594"/>
        <end position="622"/>
    </location>
</feature>
<evidence type="ECO:0000259" key="9">
    <source>
        <dbReference type="PROSITE" id="PS51915"/>
    </source>
</evidence>
<sequence length="783" mass="88270">METRSASAGSFGSNVVVATGPNICRICLTTNANGGGNPMASGTGKQLPPQQGMESIFSTVVDYENKSLYGILLEVCAPLGQREMLNGMPERICRGCKWRLLSAYELYETCLRSDEKMREVSSARESQHKQVTQPEKKEDQVVIKQELPDGEADEQPSFQPIENDTTMEDYSDASALLLESQFYPEAESSLVVPSPTLVEEMAPTVDQNETFFEEHYQPGENGTHKCGICEAEFPYKSSTRTHILTKHDPSKPFKCDVCFVTLTTELRLIRHRAVWHGAGVIKCDQSAEGKDESGDTIYTCKICSKTFASMVRFKRHKNVHVAFNRPFKCEICLYRFATRSQFTTHVKANHEKAEEGDSQPDQDQWPCEFCEQKLPNKRAQTMHVRRFHPEQSLAVEGASSIGGSDRSEYKCIICSEAFARESVLNTHMKMHELLAMEKEKEQRQQQLEAMLVQREQQKQQVAKPELDSSATVGNSFGTESGRKRSTDTDMVFVCIVCEQEFEQRDQLLKHQRRLHKELELNIVSSGAAQEQQDAAVEEEAPADNFEDNSQTKDPELQDESMVVDLDPTEFLATENGQPKQQQQQQQRGGPQSLPKCELCGRTFMYNCLLQSHIKKSHSESKPFECKTCHMRFGYRGTLQKHELTHSAQNVRAGSHGSIMYKCKPCGAKFLELKALTFHLRTHRSGSKPGAAAEQPPAAKKVEIFACSFCPQIFNAKDEFDRHLVTIHRQTPAPPPLQPAPGINRDSPTLKAAQRRTPMNEKEMFFDSLAIVKLEHPLETVNVD</sequence>
<evidence type="ECO:0000256" key="1">
    <source>
        <dbReference type="ARBA" id="ARBA00022723"/>
    </source>
</evidence>
<feature type="domain" description="C2H2-type" evidence="8">
    <location>
        <begin position="623"/>
        <end position="650"/>
    </location>
</feature>
<dbReference type="InterPro" id="IPR013087">
    <property type="entry name" value="Znf_C2H2_type"/>
</dbReference>
<accession>A0A1Q3EWM6</accession>
<evidence type="ECO:0000256" key="5">
    <source>
        <dbReference type="PROSITE-ProRule" id="PRU00042"/>
    </source>
</evidence>
<dbReference type="Pfam" id="PF13912">
    <property type="entry name" value="zf-C2H2_6"/>
    <property type="match status" value="2"/>
</dbReference>
<feature type="region of interest" description="Disordered" evidence="7">
    <location>
        <begin position="456"/>
        <end position="483"/>
    </location>
</feature>
<evidence type="ECO:0000259" key="8">
    <source>
        <dbReference type="PROSITE" id="PS50157"/>
    </source>
</evidence>
<feature type="domain" description="ZAD" evidence="9">
    <location>
        <begin position="22"/>
        <end position="120"/>
    </location>
</feature>
<feature type="domain" description="C2H2-type" evidence="8">
    <location>
        <begin position="409"/>
        <end position="431"/>
    </location>
</feature>
<reference evidence="10" key="1">
    <citation type="submission" date="2017-01" db="EMBL/GenBank/DDBJ databases">
        <title>A deep insight into the sialotranscriptome of adult male and female Cluex tarsalis mosquitoes.</title>
        <authorList>
            <person name="Ribeiro J.M."/>
            <person name="Moreira F."/>
            <person name="Bernard K.A."/>
            <person name="Calvo E."/>
        </authorList>
    </citation>
    <scope>NUCLEOTIDE SEQUENCE</scope>
    <source>
        <strain evidence="10">Kern County</strain>
        <tissue evidence="10">Salivary glands</tissue>
    </source>
</reference>
<feature type="binding site" evidence="6">
    <location>
        <position position="24"/>
    </location>
    <ligand>
        <name>Zn(2+)</name>
        <dbReference type="ChEBI" id="CHEBI:29105"/>
    </ligand>
</feature>
<feature type="domain" description="C2H2-type" evidence="8">
    <location>
        <begin position="327"/>
        <end position="355"/>
    </location>
</feature>
<keyword evidence="2" id="KW-0677">Repeat</keyword>
<dbReference type="PROSITE" id="PS00028">
    <property type="entry name" value="ZINC_FINGER_C2H2_1"/>
    <property type="match status" value="11"/>
</dbReference>
<dbReference type="PROSITE" id="PS51915">
    <property type="entry name" value="ZAD"/>
    <property type="match status" value="1"/>
</dbReference>
<feature type="binding site" evidence="6">
    <location>
        <position position="96"/>
    </location>
    <ligand>
        <name>Zn(2+)</name>
        <dbReference type="ChEBI" id="CHEBI:29105"/>
    </ligand>
</feature>
<keyword evidence="4 6" id="KW-0862">Zinc</keyword>
<dbReference type="EMBL" id="GFDL01015334">
    <property type="protein sequence ID" value="JAV19711.1"/>
    <property type="molecule type" value="Transcribed_RNA"/>
</dbReference>
<dbReference type="InterPro" id="IPR012934">
    <property type="entry name" value="Znf_AD"/>
</dbReference>
<dbReference type="PROSITE" id="PS50157">
    <property type="entry name" value="ZINC_FINGER_C2H2_2"/>
    <property type="match status" value="9"/>
</dbReference>
<evidence type="ECO:0000256" key="7">
    <source>
        <dbReference type="SAM" id="MobiDB-lite"/>
    </source>
</evidence>
<feature type="domain" description="C2H2-type" evidence="8">
    <location>
        <begin position="660"/>
        <end position="688"/>
    </location>
</feature>
<organism evidence="10">
    <name type="scientific">Culex tarsalis</name>
    <name type="common">Encephalitis mosquito</name>
    <dbReference type="NCBI Taxonomy" id="7177"/>
    <lineage>
        <taxon>Eukaryota</taxon>
        <taxon>Metazoa</taxon>
        <taxon>Ecdysozoa</taxon>
        <taxon>Arthropoda</taxon>
        <taxon>Hexapoda</taxon>
        <taxon>Insecta</taxon>
        <taxon>Pterygota</taxon>
        <taxon>Neoptera</taxon>
        <taxon>Endopterygota</taxon>
        <taxon>Diptera</taxon>
        <taxon>Nematocera</taxon>
        <taxon>Culicoidea</taxon>
        <taxon>Culicidae</taxon>
        <taxon>Culicinae</taxon>
        <taxon>Culicini</taxon>
        <taxon>Culex</taxon>
        <taxon>Culex</taxon>
    </lineage>
</organism>
<dbReference type="GO" id="GO:0000977">
    <property type="term" value="F:RNA polymerase II transcription regulatory region sequence-specific DNA binding"/>
    <property type="evidence" value="ECO:0007669"/>
    <property type="project" value="TreeGrafter"/>
</dbReference>
<feature type="region of interest" description="Disordered" evidence="7">
    <location>
        <begin position="121"/>
        <end position="140"/>
    </location>
</feature>
<dbReference type="GO" id="GO:0005634">
    <property type="term" value="C:nucleus"/>
    <property type="evidence" value="ECO:0007669"/>
    <property type="project" value="InterPro"/>
</dbReference>
<feature type="compositionally biased region" description="Polar residues" evidence="7">
    <location>
        <begin position="468"/>
        <end position="478"/>
    </location>
</feature>
<evidence type="ECO:0000313" key="10">
    <source>
        <dbReference type="EMBL" id="JAV19711.1"/>
    </source>
</evidence>
<protein>
    <submittedName>
        <fullName evidence="10">Uncharacterized protein</fullName>
    </submittedName>
</protein>
<evidence type="ECO:0000256" key="6">
    <source>
        <dbReference type="PROSITE-ProRule" id="PRU01263"/>
    </source>
</evidence>
<keyword evidence="1 6" id="KW-0479">Metal-binding</keyword>
<dbReference type="PANTHER" id="PTHR24379:SF121">
    <property type="entry name" value="C2H2-TYPE DOMAIN-CONTAINING PROTEIN"/>
    <property type="match status" value="1"/>
</dbReference>
<name>A0A1Q3EWM6_CULTA</name>
<feature type="region of interest" description="Disordered" evidence="7">
    <location>
        <begin position="525"/>
        <end position="558"/>
    </location>
</feature>
<dbReference type="AlphaFoldDB" id="A0A1Q3EWM6"/>
<proteinExistence type="predicted"/>
<feature type="domain" description="C2H2-type" evidence="8">
    <location>
        <begin position="704"/>
        <end position="732"/>
    </location>
</feature>
<dbReference type="SUPFAM" id="SSF57667">
    <property type="entry name" value="beta-beta-alpha zinc fingers"/>
    <property type="match status" value="5"/>
</dbReference>
<evidence type="ECO:0000256" key="3">
    <source>
        <dbReference type="ARBA" id="ARBA00022771"/>
    </source>
</evidence>
<dbReference type="PANTHER" id="PTHR24379">
    <property type="entry name" value="KRAB AND ZINC FINGER DOMAIN-CONTAINING"/>
    <property type="match status" value="1"/>
</dbReference>
<evidence type="ECO:0000256" key="2">
    <source>
        <dbReference type="ARBA" id="ARBA00022737"/>
    </source>
</evidence>
<feature type="binding site" evidence="6">
    <location>
        <position position="27"/>
    </location>
    <ligand>
        <name>Zn(2+)</name>
        <dbReference type="ChEBI" id="CHEBI:29105"/>
    </ligand>
</feature>
<dbReference type="Gene3D" id="3.30.160.60">
    <property type="entry name" value="Classic Zinc Finger"/>
    <property type="match status" value="5"/>
</dbReference>
<feature type="domain" description="C2H2-type" evidence="8">
    <location>
        <begin position="224"/>
        <end position="252"/>
    </location>
</feature>
<dbReference type="SMART" id="SM00355">
    <property type="entry name" value="ZnF_C2H2"/>
    <property type="match status" value="11"/>
</dbReference>
<feature type="domain" description="C2H2-type" evidence="8">
    <location>
        <begin position="492"/>
        <end position="515"/>
    </location>
</feature>
<feature type="binding site" evidence="6">
    <location>
        <position position="93"/>
    </location>
    <ligand>
        <name>Zn(2+)</name>
        <dbReference type="ChEBI" id="CHEBI:29105"/>
    </ligand>
</feature>
<feature type="domain" description="C2H2-type" evidence="8">
    <location>
        <begin position="298"/>
        <end position="325"/>
    </location>
</feature>
<dbReference type="GO" id="GO:0008270">
    <property type="term" value="F:zinc ion binding"/>
    <property type="evidence" value="ECO:0007669"/>
    <property type="project" value="UniProtKB-UniRule"/>
</dbReference>
<dbReference type="InterPro" id="IPR036236">
    <property type="entry name" value="Znf_C2H2_sf"/>
</dbReference>
<dbReference type="GO" id="GO:0000981">
    <property type="term" value="F:DNA-binding transcription factor activity, RNA polymerase II-specific"/>
    <property type="evidence" value="ECO:0007669"/>
    <property type="project" value="TreeGrafter"/>
</dbReference>